<accession>A0ABZ2PJS5</accession>
<dbReference type="EMBL" id="CP147846">
    <property type="protein sequence ID" value="WXG68128.1"/>
    <property type="molecule type" value="Genomic_DNA"/>
</dbReference>
<reference evidence="1 2" key="1">
    <citation type="submission" date="2024-03" db="EMBL/GenBank/DDBJ databases">
        <title>Natural products discovery in diverse microorganisms through a two-stage MS feature dereplication strategy.</title>
        <authorList>
            <person name="Zhang R."/>
        </authorList>
    </citation>
    <scope>NUCLEOTIDE SEQUENCE [LARGE SCALE GENOMIC DNA]</scope>
    <source>
        <strain evidence="1 2">18930</strain>
    </source>
</reference>
<sequence>MNAAVTATSAVTAAAAQVPYWVAVLTPEERSFGSRRTDPRIDTVDSSVVTTVRTQWTGADLPNSTTLLAVLADTVGSWQSDRCRSCASGVLVDIESSPSTYFPVRLPTRGHVATLIEEVRRRIAGAPNGGSDYRTVKNTLNSPALDRKQGAQIAFRYGTETTTDDNTTIPDDSEPLTHSLTVTCDTTVVDGVTMVDTDFRWNCRIFTRADVDDFERFWEKTISVFV</sequence>
<dbReference type="Proteomes" id="UP001432000">
    <property type="component" value="Chromosome"/>
</dbReference>
<proteinExistence type="predicted"/>
<protein>
    <submittedName>
        <fullName evidence="1">Uncharacterized protein</fullName>
    </submittedName>
</protein>
<dbReference type="RefSeq" id="WP_338888128.1">
    <property type="nucleotide sequence ID" value="NZ_CP147846.1"/>
</dbReference>
<evidence type="ECO:0000313" key="1">
    <source>
        <dbReference type="EMBL" id="WXG68128.1"/>
    </source>
</evidence>
<organism evidence="1 2">
    <name type="scientific">Rhodococcus sovatensis</name>
    <dbReference type="NCBI Taxonomy" id="1805840"/>
    <lineage>
        <taxon>Bacteria</taxon>
        <taxon>Bacillati</taxon>
        <taxon>Actinomycetota</taxon>
        <taxon>Actinomycetes</taxon>
        <taxon>Mycobacteriales</taxon>
        <taxon>Nocardiaceae</taxon>
        <taxon>Rhodococcus</taxon>
    </lineage>
</organism>
<gene>
    <name evidence="1" type="ORF">WDS16_23440</name>
</gene>
<dbReference type="Gene3D" id="3.30.559.30">
    <property type="entry name" value="Nonribosomal peptide synthetase, condensation domain"/>
    <property type="match status" value="1"/>
</dbReference>
<keyword evidence="2" id="KW-1185">Reference proteome</keyword>
<name>A0ABZ2PJS5_9NOCA</name>
<evidence type="ECO:0000313" key="2">
    <source>
        <dbReference type="Proteomes" id="UP001432000"/>
    </source>
</evidence>